<gene>
    <name evidence="1" type="ORF">DRF58_17440</name>
</gene>
<dbReference type="OrthoDB" id="851130at2"/>
<dbReference type="RefSeq" id="WP_116037195.1">
    <property type="nucleotide sequence ID" value="NZ_JBHLVV010000096.1"/>
</dbReference>
<dbReference type="EMBL" id="QNUG01000076">
    <property type="protein sequence ID" value="REC65848.1"/>
    <property type="molecule type" value="Genomic_DNA"/>
</dbReference>
<evidence type="ECO:0000313" key="2">
    <source>
        <dbReference type="Proteomes" id="UP000256326"/>
    </source>
</evidence>
<dbReference type="AlphaFoldDB" id="A0A3D9CJC2"/>
<keyword evidence="2" id="KW-1185">Reference proteome</keyword>
<protein>
    <submittedName>
        <fullName evidence="1">Uncharacterized protein</fullName>
    </submittedName>
</protein>
<sequence length="170" mass="19780">MRFLLLILLPIFVIGQNENLNSGKYSLANRIFETKCEKNNYIKIPNSQIKVEKNRIIFNNVSTLEFDDNIDSNAKIVLANGFLNPYEINKSFSLRISAIEELPLLNPNFKIKRYKFWIFSIKENSDDVILANPVEYYFELQNINTDENSTFEEFISNAKLTCLVNRGIIL</sequence>
<dbReference type="Proteomes" id="UP000256326">
    <property type="component" value="Unassembled WGS sequence"/>
</dbReference>
<evidence type="ECO:0000313" key="1">
    <source>
        <dbReference type="EMBL" id="REC65848.1"/>
    </source>
</evidence>
<reference evidence="1 2" key="1">
    <citation type="journal article" date="2006" name="Int. J. Syst. Evol. Microbiol.">
        <title>Chryseobacterium hispanicum sp. nov., isolated from the drinking water distribution system of Sevilla, Spain.</title>
        <authorList>
            <person name="Gallego V."/>
            <person name="Garcia M.T."/>
            <person name="Ventosa A."/>
        </authorList>
    </citation>
    <scope>NUCLEOTIDE SEQUENCE [LARGE SCALE GENOMIC DNA]</scope>
    <source>
        <strain evidence="1 2">KCTC 22104</strain>
    </source>
</reference>
<organism evidence="1 2">
    <name type="scientific">Epilithonimonas hispanica</name>
    <dbReference type="NCBI Taxonomy" id="358687"/>
    <lineage>
        <taxon>Bacteria</taxon>
        <taxon>Pseudomonadati</taxon>
        <taxon>Bacteroidota</taxon>
        <taxon>Flavobacteriia</taxon>
        <taxon>Flavobacteriales</taxon>
        <taxon>Weeksellaceae</taxon>
        <taxon>Chryseobacterium group</taxon>
        <taxon>Epilithonimonas</taxon>
    </lineage>
</organism>
<comment type="caution">
    <text evidence="1">The sequence shown here is derived from an EMBL/GenBank/DDBJ whole genome shotgun (WGS) entry which is preliminary data.</text>
</comment>
<proteinExistence type="predicted"/>
<name>A0A3D9CJC2_9FLAO</name>
<accession>A0A3D9CJC2</accession>